<dbReference type="EMBL" id="JACJFM010000002">
    <property type="protein sequence ID" value="MBB1485390.1"/>
    <property type="molecule type" value="Genomic_DNA"/>
</dbReference>
<keyword evidence="1" id="KW-0472">Membrane</keyword>
<name>A0A839IL08_9GAMM</name>
<protein>
    <submittedName>
        <fullName evidence="2">FixH family protein</fullName>
    </submittedName>
</protein>
<comment type="caution">
    <text evidence="2">The sequence shown here is derived from an EMBL/GenBank/DDBJ whole genome shotgun (WGS) entry which is preliminary data.</text>
</comment>
<accession>A0A839IL08</accession>
<reference evidence="2 3" key="1">
    <citation type="submission" date="2020-08" db="EMBL/GenBank/DDBJ databases">
        <title>Oceanospirillum sp. nov. isolated from marine sediment.</title>
        <authorList>
            <person name="Ji X."/>
        </authorList>
    </citation>
    <scope>NUCLEOTIDE SEQUENCE [LARGE SCALE GENOMIC DNA]</scope>
    <source>
        <strain evidence="2 3">D5</strain>
    </source>
</reference>
<dbReference type="InterPro" id="IPR008620">
    <property type="entry name" value="FixH"/>
</dbReference>
<dbReference type="Proteomes" id="UP000565262">
    <property type="component" value="Unassembled WGS sequence"/>
</dbReference>
<keyword evidence="1" id="KW-0812">Transmembrane</keyword>
<gene>
    <name evidence="2" type="ORF">H4O21_02050</name>
</gene>
<dbReference type="RefSeq" id="WP_182807174.1">
    <property type="nucleotide sequence ID" value="NZ_JACJFM010000002.1"/>
</dbReference>
<sequence>MQKTNSKSTAWYKQFWPWFLLVPLIVTVIVGITMLTLSIKYFDGTVNDNYYKEGLAINQVLQKDKAAAELNMAASMKVDELTGEVVLSLSGQLKSWPDKLKLEMVHPTRAVLDYGITLSQVSQNHYRGQLEKIPQNFWYLDISPVESDDWRIKGGSKFPAPEGISMKAGSQ</sequence>
<evidence type="ECO:0000313" key="2">
    <source>
        <dbReference type="EMBL" id="MBB1485390.1"/>
    </source>
</evidence>
<organism evidence="2 3">
    <name type="scientific">Oceanospirillum sediminis</name>
    <dbReference type="NCBI Taxonomy" id="2760088"/>
    <lineage>
        <taxon>Bacteria</taxon>
        <taxon>Pseudomonadati</taxon>
        <taxon>Pseudomonadota</taxon>
        <taxon>Gammaproteobacteria</taxon>
        <taxon>Oceanospirillales</taxon>
        <taxon>Oceanospirillaceae</taxon>
        <taxon>Oceanospirillum</taxon>
    </lineage>
</organism>
<evidence type="ECO:0000313" key="3">
    <source>
        <dbReference type="Proteomes" id="UP000565262"/>
    </source>
</evidence>
<keyword evidence="3" id="KW-1185">Reference proteome</keyword>
<dbReference type="AlphaFoldDB" id="A0A839IL08"/>
<evidence type="ECO:0000256" key="1">
    <source>
        <dbReference type="SAM" id="Phobius"/>
    </source>
</evidence>
<feature type="transmembrane region" description="Helical" evidence="1">
    <location>
        <begin position="15"/>
        <end position="37"/>
    </location>
</feature>
<dbReference type="Pfam" id="PF05751">
    <property type="entry name" value="FixH"/>
    <property type="match status" value="1"/>
</dbReference>
<proteinExistence type="predicted"/>
<keyword evidence="1" id="KW-1133">Transmembrane helix</keyword>